<evidence type="ECO:0000313" key="3">
    <source>
        <dbReference type="Proteomes" id="UP000654670"/>
    </source>
</evidence>
<proteinExistence type="predicted"/>
<feature type="region of interest" description="Disordered" evidence="1">
    <location>
        <begin position="1"/>
        <end position="30"/>
    </location>
</feature>
<gene>
    <name evidence="2" type="ORF">GCM10007968_03930</name>
</gene>
<name>A0A917RXJ9_9BACL</name>
<feature type="region of interest" description="Disordered" evidence="1">
    <location>
        <begin position="61"/>
        <end position="84"/>
    </location>
</feature>
<sequence length="84" mass="9389">MKASNLREYAKSQGWKKTQTPNGPEKWIDNNNIPRITIKKGSGRAPGSEYPHVEIKDSTGQRIDTFGNPVTRKSKGNHTPVIDD</sequence>
<reference evidence="2" key="2">
    <citation type="submission" date="2020-09" db="EMBL/GenBank/DDBJ databases">
        <authorList>
            <person name="Sun Q."/>
            <person name="Ohkuma M."/>
        </authorList>
    </citation>
    <scope>NUCLEOTIDE SEQUENCE</scope>
    <source>
        <strain evidence="2">JCM 15325</strain>
    </source>
</reference>
<protein>
    <submittedName>
        <fullName evidence="2">Uncharacterized protein</fullName>
    </submittedName>
</protein>
<comment type="caution">
    <text evidence="2">The sequence shown here is derived from an EMBL/GenBank/DDBJ whole genome shotgun (WGS) entry which is preliminary data.</text>
</comment>
<evidence type="ECO:0000256" key="1">
    <source>
        <dbReference type="SAM" id="MobiDB-lite"/>
    </source>
</evidence>
<organism evidence="2 3">
    <name type="scientific">Sporolactobacillus putidus</name>
    <dbReference type="NCBI Taxonomy" id="492735"/>
    <lineage>
        <taxon>Bacteria</taxon>
        <taxon>Bacillati</taxon>
        <taxon>Bacillota</taxon>
        <taxon>Bacilli</taxon>
        <taxon>Bacillales</taxon>
        <taxon>Sporolactobacillaceae</taxon>
        <taxon>Sporolactobacillus</taxon>
    </lineage>
</organism>
<dbReference type="AlphaFoldDB" id="A0A917RXJ9"/>
<keyword evidence="3" id="KW-1185">Reference proteome</keyword>
<dbReference type="Proteomes" id="UP000654670">
    <property type="component" value="Unassembled WGS sequence"/>
</dbReference>
<accession>A0A917RXJ9</accession>
<reference evidence="2" key="1">
    <citation type="journal article" date="2014" name="Int. J. Syst. Evol. Microbiol.">
        <title>Complete genome sequence of Corynebacterium casei LMG S-19264T (=DSM 44701T), isolated from a smear-ripened cheese.</title>
        <authorList>
            <consortium name="US DOE Joint Genome Institute (JGI-PGF)"/>
            <person name="Walter F."/>
            <person name="Albersmeier A."/>
            <person name="Kalinowski J."/>
            <person name="Ruckert C."/>
        </authorList>
    </citation>
    <scope>NUCLEOTIDE SEQUENCE</scope>
    <source>
        <strain evidence="2">JCM 15325</strain>
    </source>
</reference>
<evidence type="ECO:0000313" key="2">
    <source>
        <dbReference type="EMBL" id="GGL43241.1"/>
    </source>
</evidence>
<dbReference type="EMBL" id="BMOK01000001">
    <property type="protein sequence ID" value="GGL43241.1"/>
    <property type="molecule type" value="Genomic_DNA"/>
</dbReference>